<evidence type="ECO:0000313" key="1">
    <source>
        <dbReference type="EMBL" id="KIK07843.1"/>
    </source>
</evidence>
<gene>
    <name evidence="1" type="ORF">K443DRAFT_673101</name>
</gene>
<reference evidence="1 2" key="1">
    <citation type="submission" date="2014-04" db="EMBL/GenBank/DDBJ databases">
        <authorList>
            <consortium name="DOE Joint Genome Institute"/>
            <person name="Kuo A."/>
            <person name="Kohler A."/>
            <person name="Nagy L.G."/>
            <person name="Floudas D."/>
            <person name="Copeland A."/>
            <person name="Barry K.W."/>
            <person name="Cichocki N."/>
            <person name="Veneault-Fourrey C."/>
            <person name="LaButti K."/>
            <person name="Lindquist E.A."/>
            <person name="Lipzen A."/>
            <person name="Lundell T."/>
            <person name="Morin E."/>
            <person name="Murat C."/>
            <person name="Sun H."/>
            <person name="Tunlid A."/>
            <person name="Henrissat B."/>
            <person name="Grigoriev I.V."/>
            <person name="Hibbett D.S."/>
            <person name="Martin F."/>
            <person name="Nordberg H.P."/>
            <person name="Cantor M.N."/>
            <person name="Hua S.X."/>
        </authorList>
    </citation>
    <scope>NUCLEOTIDE SEQUENCE [LARGE SCALE GENOMIC DNA]</scope>
    <source>
        <strain evidence="1 2">LaAM-08-1</strain>
    </source>
</reference>
<dbReference type="Proteomes" id="UP000054477">
    <property type="component" value="Unassembled WGS sequence"/>
</dbReference>
<dbReference type="HOGENOM" id="CLU_2237008_0_0_1"/>
<protein>
    <submittedName>
        <fullName evidence="1">Uncharacterized protein</fullName>
    </submittedName>
</protein>
<dbReference type="AlphaFoldDB" id="A0A0C9YIE6"/>
<name>A0A0C9YIE6_9AGAR</name>
<accession>A0A0C9YIE6</accession>
<evidence type="ECO:0000313" key="2">
    <source>
        <dbReference type="Proteomes" id="UP000054477"/>
    </source>
</evidence>
<proteinExistence type="predicted"/>
<keyword evidence="2" id="KW-1185">Reference proteome</keyword>
<sequence>MMKTAMVLLMTLNPNRTLDGARSTCHSCCTITHEYVLAKTLFAERKLTGVNQQLPLQVRRSFIKSTRLKPHSRDQNRSELDLALVCFCVSTVCFSALEAFTTRYG</sequence>
<dbReference type="EMBL" id="KN838545">
    <property type="protein sequence ID" value="KIK07843.1"/>
    <property type="molecule type" value="Genomic_DNA"/>
</dbReference>
<organism evidence="1 2">
    <name type="scientific">Laccaria amethystina LaAM-08-1</name>
    <dbReference type="NCBI Taxonomy" id="1095629"/>
    <lineage>
        <taxon>Eukaryota</taxon>
        <taxon>Fungi</taxon>
        <taxon>Dikarya</taxon>
        <taxon>Basidiomycota</taxon>
        <taxon>Agaricomycotina</taxon>
        <taxon>Agaricomycetes</taxon>
        <taxon>Agaricomycetidae</taxon>
        <taxon>Agaricales</taxon>
        <taxon>Agaricineae</taxon>
        <taxon>Hydnangiaceae</taxon>
        <taxon>Laccaria</taxon>
    </lineage>
</organism>
<reference evidence="2" key="2">
    <citation type="submission" date="2015-01" db="EMBL/GenBank/DDBJ databases">
        <title>Evolutionary Origins and Diversification of the Mycorrhizal Mutualists.</title>
        <authorList>
            <consortium name="DOE Joint Genome Institute"/>
            <consortium name="Mycorrhizal Genomics Consortium"/>
            <person name="Kohler A."/>
            <person name="Kuo A."/>
            <person name="Nagy L.G."/>
            <person name="Floudas D."/>
            <person name="Copeland A."/>
            <person name="Barry K.W."/>
            <person name="Cichocki N."/>
            <person name="Veneault-Fourrey C."/>
            <person name="LaButti K."/>
            <person name="Lindquist E.A."/>
            <person name="Lipzen A."/>
            <person name="Lundell T."/>
            <person name="Morin E."/>
            <person name="Murat C."/>
            <person name="Riley R."/>
            <person name="Ohm R."/>
            <person name="Sun H."/>
            <person name="Tunlid A."/>
            <person name="Henrissat B."/>
            <person name="Grigoriev I.V."/>
            <person name="Hibbett D.S."/>
            <person name="Martin F."/>
        </authorList>
    </citation>
    <scope>NUCLEOTIDE SEQUENCE [LARGE SCALE GENOMIC DNA]</scope>
    <source>
        <strain evidence="2">LaAM-08-1</strain>
    </source>
</reference>